<dbReference type="Proteomes" id="UP001497482">
    <property type="component" value="Chromosome 13"/>
</dbReference>
<evidence type="ECO:0000313" key="6">
    <source>
        <dbReference type="EMBL" id="CAL1577852.1"/>
    </source>
</evidence>
<accession>A0AAV2JP99</accession>
<feature type="transmembrane region" description="Helical" evidence="5">
    <location>
        <begin position="225"/>
        <end position="246"/>
    </location>
</feature>
<evidence type="ECO:0008006" key="8">
    <source>
        <dbReference type="Google" id="ProtNLM"/>
    </source>
</evidence>
<keyword evidence="3 5" id="KW-1133">Transmembrane helix</keyword>
<proteinExistence type="predicted"/>
<comment type="subcellular location">
    <subcellularLocation>
        <location evidence="1">Membrane</location>
        <topology evidence="1">Multi-pass membrane protein</topology>
    </subcellularLocation>
</comment>
<evidence type="ECO:0000256" key="2">
    <source>
        <dbReference type="ARBA" id="ARBA00022692"/>
    </source>
</evidence>
<evidence type="ECO:0000256" key="4">
    <source>
        <dbReference type="ARBA" id="ARBA00023136"/>
    </source>
</evidence>
<dbReference type="InterPro" id="IPR019169">
    <property type="entry name" value="Transmembrane_26"/>
</dbReference>
<feature type="transmembrane region" description="Helical" evidence="5">
    <location>
        <begin position="340"/>
        <end position="364"/>
    </location>
</feature>
<organism evidence="6 7">
    <name type="scientific">Knipowitschia caucasica</name>
    <name type="common">Caucasian dwarf goby</name>
    <name type="synonym">Pomatoschistus caucasicus</name>
    <dbReference type="NCBI Taxonomy" id="637954"/>
    <lineage>
        <taxon>Eukaryota</taxon>
        <taxon>Metazoa</taxon>
        <taxon>Chordata</taxon>
        <taxon>Craniata</taxon>
        <taxon>Vertebrata</taxon>
        <taxon>Euteleostomi</taxon>
        <taxon>Actinopterygii</taxon>
        <taxon>Neopterygii</taxon>
        <taxon>Teleostei</taxon>
        <taxon>Neoteleostei</taxon>
        <taxon>Acanthomorphata</taxon>
        <taxon>Gobiaria</taxon>
        <taxon>Gobiiformes</taxon>
        <taxon>Gobioidei</taxon>
        <taxon>Gobiidae</taxon>
        <taxon>Gobiinae</taxon>
        <taxon>Knipowitschia</taxon>
    </lineage>
</organism>
<dbReference type="EMBL" id="OZ035835">
    <property type="protein sequence ID" value="CAL1577852.1"/>
    <property type="molecule type" value="Genomic_DNA"/>
</dbReference>
<gene>
    <name evidence="6" type="ORF">KC01_LOCUS9131</name>
</gene>
<feature type="transmembrane region" description="Helical" evidence="5">
    <location>
        <begin position="413"/>
        <end position="432"/>
    </location>
</feature>
<feature type="transmembrane region" description="Helical" evidence="5">
    <location>
        <begin position="371"/>
        <end position="393"/>
    </location>
</feature>
<feature type="transmembrane region" description="Helical" evidence="5">
    <location>
        <begin position="280"/>
        <end position="304"/>
    </location>
</feature>
<evidence type="ECO:0000256" key="5">
    <source>
        <dbReference type="SAM" id="Phobius"/>
    </source>
</evidence>
<feature type="transmembrane region" description="Helical" evidence="5">
    <location>
        <begin position="15"/>
        <end position="34"/>
    </location>
</feature>
<feature type="transmembrane region" description="Helical" evidence="5">
    <location>
        <begin position="152"/>
        <end position="175"/>
    </location>
</feature>
<dbReference type="Pfam" id="PF09772">
    <property type="entry name" value="Tmem26"/>
    <property type="match status" value="1"/>
</dbReference>
<dbReference type="PANTHER" id="PTHR22168:SF3">
    <property type="entry name" value="TRANSMEMBRANE PROTEIN 26"/>
    <property type="match status" value="1"/>
</dbReference>
<evidence type="ECO:0000313" key="7">
    <source>
        <dbReference type="Proteomes" id="UP001497482"/>
    </source>
</evidence>
<protein>
    <recommendedName>
        <fullName evidence="8">Transmembrane protein 26</fullName>
    </recommendedName>
</protein>
<evidence type="ECO:0000256" key="1">
    <source>
        <dbReference type="ARBA" id="ARBA00004141"/>
    </source>
</evidence>
<keyword evidence="7" id="KW-1185">Reference proteome</keyword>
<keyword evidence="2 5" id="KW-0812">Transmembrane</keyword>
<keyword evidence="4 5" id="KW-0472">Membrane</keyword>
<name>A0AAV2JP99_KNICA</name>
<dbReference type="AlphaFoldDB" id="A0AAV2JP99"/>
<sequence length="440" mass="50522">MIITLERRNGKDYKWFSAPIFLFLISIIPSIWLLELHHQQNKATASECRSLDSWENVHRMIPINNNNNTVNLTQDFLKGFEQAVSSVCLNDWILALHQILLILLIIGKWLLPTGGVTREQLSQLLLIFVGTAADILEFTSETLSDVKEKSPQLVYIILAVWTWSMLQFPFHFAVVNSERHSEEAVQEMSLLKKHSTDVWSIVEALFIQDGPFLVVRFTVMTYFEVFHQMILFFTIKNLLVVILNLYRLVVICQDSRGSHSGIDPHTDMFRCGIDYTRCRWIVPLLLLFAIIFDIVAIAATSGWVEDEDAKSHYASMWEQCRGRNEQFDCKSLMEFSWAQAVAALMVIGLLILIMAFIISCLALCRTVNISLMRVIAILLVIVVVLQVIALIIYPVKFQEHILEGHYYFNWAYGFGWGATLLTLGCSILFCCLPRQTYRVL</sequence>
<dbReference type="Pfam" id="PF00822">
    <property type="entry name" value="PMP22_Claudin"/>
    <property type="match status" value="1"/>
</dbReference>
<dbReference type="Gene3D" id="1.20.140.150">
    <property type="match status" value="1"/>
</dbReference>
<evidence type="ECO:0000256" key="3">
    <source>
        <dbReference type="ARBA" id="ARBA00022989"/>
    </source>
</evidence>
<dbReference type="InterPro" id="IPR004031">
    <property type="entry name" value="PMP22/EMP/MP20/Claudin"/>
</dbReference>
<reference evidence="6 7" key="1">
    <citation type="submission" date="2024-04" db="EMBL/GenBank/DDBJ databases">
        <authorList>
            <person name="Waldvogel A.-M."/>
            <person name="Schoenle A."/>
        </authorList>
    </citation>
    <scope>NUCLEOTIDE SEQUENCE [LARGE SCALE GENOMIC DNA]</scope>
</reference>
<dbReference type="PANTHER" id="PTHR22168">
    <property type="entry name" value="TMEM26 PROTEIN"/>
    <property type="match status" value="1"/>
</dbReference>
<dbReference type="GO" id="GO:0016020">
    <property type="term" value="C:membrane"/>
    <property type="evidence" value="ECO:0007669"/>
    <property type="project" value="UniProtKB-SubCell"/>
</dbReference>